<evidence type="ECO:0000256" key="1">
    <source>
        <dbReference type="SAM" id="Phobius"/>
    </source>
</evidence>
<accession>A0A6G0KGU3</accession>
<comment type="caution">
    <text evidence="2">The sequence shown here is derived from an EMBL/GenBank/DDBJ whole genome shotgun (WGS) entry which is preliminary data.</text>
</comment>
<dbReference type="AlphaFoldDB" id="A0A6G0KGU3"/>
<keyword evidence="1" id="KW-0812">Transmembrane</keyword>
<organism evidence="2 3">
    <name type="scientific">Phytophthora fragariae</name>
    <dbReference type="NCBI Taxonomy" id="53985"/>
    <lineage>
        <taxon>Eukaryota</taxon>
        <taxon>Sar</taxon>
        <taxon>Stramenopiles</taxon>
        <taxon>Oomycota</taxon>
        <taxon>Peronosporomycetes</taxon>
        <taxon>Peronosporales</taxon>
        <taxon>Peronosporaceae</taxon>
        <taxon>Phytophthora</taxon>
    </lineage>
</organism>
<dbReference type="Proteomes" id="UP000488956">
    <property type="component" value="Unassembled WGS sequence"/>
</dbReference>
<evidence type="ECO:0000313" key="3">
    <source>
        <dbReference type="Proteomes" id="UP000488956"/>
    </source>
</evidence>
<name>A0A6G0KGU3_9STRA</name>
<proteinExistence type="predicted"/>
<keyword evidence="1" id="KW-1133">Transmembrane helix</keyword>
<reference evidence="2 3" key="1">
    <citation type="submission" date="2018-09" db="EMBL/GenBank/DDBJ databases">
        <title>Genomic investigation of the strawberry pathogen Phytophthora fragariae indicates pathogenicity is determined by transcriptional variation in three key races.</title>
        <authorList>
            <person name="Adams T.M."/>
            <person name="Armitage A.D."/>
            <person name="Sobczyk M.K."/>
            <person name="Bates H.J."/>
            <person name="Dunwell J.M."/>
            <person name="Nellist C.F."/>
            <person name="Harrison R.J."/>
        </authorList>
    </citation>
    <scope>NUCLEOTIDE SEQUENCE [LARGE SCALE GENOMIC DNA]</scope>
    <source>
        <strain evidence="2 3">ONT-3</strain>
    </source>
</reference>
<feature type="transmembrane region" description="Helical" evidence="1">
    <location>
        <begin position="6"/>
        <end position="27"/>
    </location>
</feature>
<sequence length="38" mass="4520">MLVKFIFQYVGAFAGNLSAYLFWAWWLDVACEMLTREE</sequence>
<evidence type="ECO:0000313" key="2">
    <source>
        <dbReference type="EMBL" id="KAE9087936.1"/>
    </source>
</evidence>
<gene>
    <name evidence="2" type="ORF">PF010_g19548</name>
</gene>
<protein>
    <submittedName>
        <fullName evidence="2">Uncharacterized protein</fullName>
    </submittedName>
</protein>
<dbReference type="EMBL" id="QXFX01001582">
    <property type="protein sequence ID" value="KAE9087936.1"/>
    <property type="molecule type" value="Genomic_DNA"/>
</dbReference>
<keyword evidence="1" id="KW-0472">Membrane</keyword>